<evidence type="ECO:0000256" key="9">
    <source>
        <dbReference type="SAM" id="MobiDB-lite"/>
    </source>
</evidence>
<dbReference type="STRING" id="316055.RPE_2672"/>
<evidence type="ECO:0000256" key="1">
    <source>
        <dbReference type="ARBA" id="ARBA00004922"/>
    </source>
</evidence>
<dbReference type="InterPro" id="IPR019734">
    <property type="entry name" value="TPR_rpt"/>
</dbReference>
<dbReference type="InterPro" id="IPR011990">
    <property type="entry name" value="TPR-like_helical_dom_sf"/>
</dbReference>
<evidence type="ECO:0000256" key="4">
    <source>
        <dbReference type="ARBA" id="ARBA00022676"/>
    </source>
</evidence>
<evidence type="ECO:0000313" key="11">
    <source>
        <dbReference type="EMBL" id="ABJ06609.1"/>
    </source>
</evidence>
<evidence type="ECO:0000256" key="5">
    <source>
        <dbReference type="ARBA" id="ARBA00022679"/>
    </source>
</evidence>
<organism evidence="11">
    <name type="scientific">Rhodopseudomonas palustris (strain BisA53)</name>
    <dbReference type="NCBI Taxonomy" id="316055"/>
    <lineage>
        <taxon>Bacteria</taxon>
        <taxon>Pseudomonadati</taxon>
        <taxon>Pseudomonadota</taxon>
        <taxon>Alphaproteobacteria</taxon>
        <taxon>Hyphomicrobiales</taxon>
        <taxon>Nitrobacteraceae</taxon>
        <taxon>Rhodopseudomonas</taxon>
    </lineage>
</organism>
<comment type="pathway">
    <text evidence="1">Protein modification; protein glycosylation.</text>
</comment>
<keyword evidence="7 8" id="KW-0802">TPR repeat</keyword>
<dbReference type="SMART" id="SM00028">
    <property type="entry name" value="TPR"/>
    <property type="match status" value="7"/>
</dbReference>
<dbReference type="eggNOG" id="COG3914">
    <property type="taxonomic scope" value="Bacteria"/>
</dbReference>
<dbReference type="PANTHER" id="PTHR44835">
    <property type="entry name" value="UDP-N-ACETYLGLUCOSAMINE--PEPTIDE N-ACETYLGLUCOSAMINYLTRANSFERASE SPINDLY-RELATED"/>
    <property type="match status" value="1"/>
</dbReference>
<dbReference type="KEGG" id="rpe:RPE_2672"/>
<keyword evidence="4" id="KW-0328">Glycosyltransferase</keyword>
<dbReference type="Gene3D" id="3.40.50.2000">
    <property type="entry name" value="Glycogen Phosphorylase B"/>
    <property type="match status" value="1"/>
</dbReference>
<dbReference type="EMBL" id="CP000463">
    <property type="protein sequence ID" value="ABJ06609.1"/>
    <property type="molecule type" value="Genomic_DNA"/>
</dbReference>
<feature type="repeat" description="TPR" evidence="8">
    <location>
        <begin position="53"/>
        <end position="86"/>
    </location>
</feature>
<feature type="compositionally biased region" description="Polar residues" evidence="9">
    <location>
        <begin position="732"/>
        <end position="743"/>
    </location>
</feature>
<evidence type="ECO:0000256" key="8">
    <source>
        <dbReference type="PROSITE-ProRule" id="PRU00339"/>
    </source>
</evidence>
<keyword evidence="5" id="KW-0808">Transferase</keyword>
<dbReference type="HOGENOM" id="CLU_001721_4_0_5"/>
<dbReference type="Gene3D" id="1.25.40.10">
    <property type="entry name" value="Tetratricopeptide repeat domain"/>
    <property type="match status" value="2"/>
</dbReference>
<evidence type="ECO:0000256" key="3">
    <source>
        <dbReference type="ARBA" id="ARBA00011970"/>
    </source>
</evidence>
<feature type="repeat" description="TPR" evidence="8">
    <location>
        <begin position="223"/>
        <end position="256"/>
    </location>
</feature>
<keyword evidence="6" id="KW-0677">Repeat</keyword>
<reference evidence="11" key="1">
    <citation type="submission" date="2006-09" db="EMBL/GenBank/DDBJ databases">
        <title>Complete sequence of Rhodopseudomonas palustris BisA53.</title>
        <authorList>
            <consortium name="US DOE Joint Genome Institute"/>
            <person name="Copeland A."/>
            <person name="Lucas S."/>
            <person name="Lapidus A."/>
            <person name="Barry K."/>
            <person name="Detter J.C."/>
            <person name="Glavina del Rio T."/>
            <person name="Hammon N."/>
            <person name="Israni S."/>
            <person name="Dalin E."/>
            <person name="Tice H."/>
            <person name="Pitluck S."/>
            <person name="Chain P."/>
            <person name="Malfatti S."/>
            <person name="Shin M."/>
            <person name="Vergez L."/>
            <person name="Schmutz J."/>
            <person name="Larimer F."/>
            <person name="Land M."/>
            <person name="Hauser L."/>
            <person name="Pelletier D.A."/>
            <person name="Kyrpides N."/>
            <person name="Kim E."/>
            <person name="Harwood C.S."/>
            <person name="Oda Y."/>
            <person name="Richardson P."/>
        </authorList>
    </citation>
    <scope>NUCLEOTIDE SEQUENCE [LARGE SCALE GENOMIC DNA]</scope>
    <source>
        <strain evidence="11">BisA53</strain>
    </source>
</reference>
<evidence type="ECO:0000259" key="10">
    <source>
        <dbReference type="Pfam" id="PF13844"/>
    </source>
</evidence>
<feature type="repeat" description="TPR" evidence="8">
    <location>
        <begin position="19"/>
        <end position="52"/>
    </location>
</feature>
<protein>
    <recommendedName>
        <fullName evidence="3">protein O-GlcNAc transferase</fullName>
        <ecNumber evidence="3">2.4.1.255</ecNumber>
    </recommendedName>
</protein>
<dbReference type="Pfam" id="PF13432">
    <property type="entry name" value="TPR_16"/>
    <property type="match status" value="2"/>
</dbReference>
<evidence type="ECO:0000256" key="6">
    <source>
        <dbReference type="ARBA" id="ARBA00022737"/>
    </source>
</evidence>
<dbReference type="OrthoDB" id="146908at2"/>
<dbReference type="InterPro" id="IPR029489">
    <property type="entry name" value="OGT/SEC/SPY_C"/>
</dbReference>
<dbReference type="Gene3D" id="3.40.50.11380">
    <property type="match status" value="1"/>
</dbReference>
<dbReference type="CAZy" id="GT41">
    <property type="family name" value="Glycosyltransferase Family 41"/>
</dbReference>
<accession>Q07N75</accession>
<proteinExistence type="inferred from homology"/>
<feature type="repeat" description="TPR" evidence="8">
    <location>
        <begin position="257"/>
        <end position="290"/>
    </location>
</feature>
<dbReference type="AlphaFoldDB" id="Q07N75"/>
<gene>
    <name evidence="11" type="ordered locus">RPE_2672</name>
</gene>
<dbReference type="SUPFAM" id="SSF53756">
    <property type="entry name" value="UDP-Glycosyltransferase/glycogen phosphorylase"/>
    <property type="match status" value="1"/>
</dbReference>
<dbReference type="PANTHER" id="PTHR44835:SF1">
    <property type="entry name" value="PROTEIN O-GLCNAC TRANSFERASE"/>
    <property type="match status" value="1"/>
</dbReference>
<dbReference type="PROSITE" id="PS50005">
    <property type="entry name" value="TPR"/>
    <property type="match status" value="5"/>
</dbReference>
<dbReference type="eggNOG" id="COG0457">
    <property type="taxonomic scope" value="Bacteria"/>
</dbReference>
<feature type="domain" description="O-GlcNAc transferase C-terminal" evidence="10">
    <location>
        <begin position="512"/>
        <end position="688"/>
    </location>
</feature>
<comment type="similarity">
    <text evidence="2">Belongs to the glycosyltransferase 41 family. O-GlcNAc transferase subfamily.</text>
</comment>
<dbReference type="InterPro" id="IPR051939">
    <property type="entry name" value="Glycosyltr_41/O-GlcNAc_trsf"/>
</dbReference>
<dbReference type="SUPFAM" id="SSF48452">
    <property type="entry name" value="TPR-like"/>
    <property type="match status" value="2"/>
</dbReference>
<dbReference type="Pfam" id="PF13844">
    <property type="entry name" value="Glyco_transf_41"/>
    <property type="match status" value="2"/>
</dbReference>
<feature type="repeat" description="TPR" evidence="8">
    <location>
        <begin position="155"/>
        <end position="188"/>
    </location>
</feature>
<dbReference type="EC" id="2.4.1.255" evidence="3"/>
<sequence length="759" mass="83819">MKIAYQPKREPDPASLRRAAQLHEEGIRHARANQWKRALAAFREAVQLAPHLPHLNFRLGVALCRADRFDEAIEAFQRELLFSRDHGPATAEIGTCYARTGRAAKGIPYLERGLKLLPNQPLAQYSLGLALLTENRRREAIAALDRALVLDASYAEAYRTRGLALAMDGQFDKAVEDMRAAAALSSDNSRAIIDLGLMFGRAERDQQAGRLFEAAAKAAPRLALAQYYYGHFLINHKRFQEGLDYIDNALELDPLHTDSHVARGFGYLGQGRIEDAVAAFRQAGKLKPDNAPIAGTLLFALQHKPGVTESELLTEHKKWARLYRRGVSHDRLLFDNDPDPRRRPRLGIVSADMHRHAAAFLTLTAFEQLTGLGFEIVCFKTDRKRVEDDVSDRFKAIALEWRDISDLDDAAAITQIMSDKIDVLFDLSGHTAGNRLGVFERRAAPIQLGWAGYVGTVGLDTYEGIIADRVEIPHGHDGYYTEPVIRLPDCYVSYLPPIGAPAVGQLPCISRDQFTFGCFNRPAKLNEAVARTWKRILDQVPSARVLMIYGGLQETSTREAVLGVLARCGIDTGRVELVGEFEQSKLLQGYNQVDLALDPFPYSGGVTTLEAMWMGVPVVTLTGGTFAGRHSASHLTAAGLTEFCTTTEDQYVSTAVAWAGRRDALAALRATLRERVASSPLCDAGRFAGHLSAELNRLWQGWCSERRARADFPERIRPRSAGPLSRHRGGNTDASSEQDQAAQIATGGHRSRNRPLSPG</sequence>
<feature type="domain" description="O-GlcNAc transferase C-terminal" evidence="10">
    <location>
        <begin position="341"/>
        <end position="491"/>
    </location>
</feature>
<name>Q07N75_RHOP5</name>
<feature type="region of interest" description="Disordered" evidence="9">
    <location>
        <begin position="714"/>
        <end position="759"/>
    </location>
</feature>
<evidence type="ECO:0000256" key="2">
    <source>
        <dbReference type="ARBA" id="ARBA00005386"/>
    </source>
</evidence>
<evidence type="ECO:0000256" key="7">
    <source>
        <dbReference type="ARBA" id="ARBA00022803"/>
    </source>
</evidence>
<dbReference type="GO" id="GO:0097363">
    <property type="term" value="F:protein O-acetylglucosaminyltransferase activity"/>
    <property type="evidence" value="ECO:0007669"/>
    <property type="project" value="UniProtKB-EC"/>
</dbReference>